<dbReference type="PANTHER" id="PTHR24413">
    <property type="entry name" value="SPECKLE-TYPE POZ PROTEIN"/>
    <property type="match status" value="1"/>
</dbReference>
<dbReference type="AlphaFoldDB" id="A0ABD2X2J6"/>
<feature type="domain" description="BTB" evidence="1">
    <location>
        <begin position="175"/>
        <end position="241"/>
    </location>
</feature>
<sequence length="363" mass="42935">MCEVTGCYGRNILNVGSLPINNSNTLSQNSWLVEQKPQENIKLDFHLNHLAERMNSSYSNTTIYTLKLKLTFTFENYIHEIYTNLMQKYAYEIKIKALLKDDKGIHVNFTRDFIQTRTSNILKFETQELLLSKEHKILHLCFDIRRLRLDKQRNDEKLFCHETHCELLYKNPKGRCISLHIGDQIFSVHEEVLSKSAVFAAMFNNDMKENSTNSLVIKGIDAEIIEEMLRFLYTNQISNHIIRPLDLYAATNKYQIDDLSDYCLEYLIFNLRFENAASLYILVDFYNISCLKTCLRSFFQKYNNHMIQEDTFKDYLNEHININSIVDILLFCIKFHLEMQEDKKAAFDFVKKIHLKFSQTQEC</sequence>
<keyword evidence="3" id="KW-1185">Reference proteome</keyword>
<dbReference type="PROSITE" id="PS50097">
    <property type="entry name" value="BTB"/>
    <property type="match status" value="1"/>
</dbReference>
<dbReference type="InterPro" id="IPR000210">
    <property type="entry name" value="BTB/POZ_dom"/>
</dbReference>
<accession>A0ABD2X2J6</accession>
<dbReference type="SUPFAM" id="SSF54695">
    <property type="entry name" value="POZ domain"/>
    <property type="match status" value="1"/>
</dbReference>
<dbReference type="Gene3D" id="3.30.710.10">
    <property type="entry name" value="Potassium Channel Kv1.1, Chain A"/>
    <property type="match status" value="1"/>
</dbReference>
<gene>
    <name evidence="2" type="ORF">TKK_007416</name>
</gene>
<evidence type="ECO:0000313" key="3">
    <source>
        <dbReference type="Proteomes" id="UP001627154"/>
    </source>
</evidence>
<comment type="caution">
    <text evidence="2">The sequence shown here is derived from an EMBL/GenBank/DDBJ whole genome shotgun (WGS) entry which is preliminary data.</text>
</comment>
<evidence type="ECO:0000259" key="1">
    <source>
        <dbReference type="PROSITE" id="PS50097"/>
    </source>
</evidence>
<dbReference type="Pfam" id="PF00651">
    <property type="entry name" value="BTB"/>
    <property type="match status" value="1"/>
</dbReference>
<name>A0ABD2X2J6_9HYME</name>
<dbReference type="InterPro" id="IPR011333">
    <property type="entry name" value="SKP1/BTB/POZ_sf"/>
</dbReference>
<reference evidence="2 3" key="1">
    <citation type="journal article" date="2024" name="bioRxiv">
        <title>A reference genome for Trichogramma kaykai: A tiny desert-dwelling parasitoid wasp with competing sex-ratio distorters.</title>
        <authorList>
            <person name="Culotta J."/>
            <person name="Lindsey A.R."/>
        </authorList>
    </citation>
    <scope>NUCLEOTIDE SEQUENCE [LARGE SCALE GENOMIC DNA]</scope>
    <source>
        <strain evidence="2 3">KSX58</strain>
    </source>
</reference>
<evidence type="ECO:0000313" key="2">
    <source>
        <dbReference type="EMBL" id="KAL3399215.1"/>
    </source>
</evidence>
<dbReference type="SMART" id="SM00225">
    <property type="entry name" value="BTB"/>
    <property type="match status" value="1"/>
</dbReference>
<dbReference type="Proteomes" id="UP001627154">
    <property type="component" value="Unassembled WGS sequence"/>
</dbReference>
<dbReference type="EMBL" id="JBJJXI010000058">
    <property type="protein sequence ID" value="KAL3399215.1"/>
    <property type="molecule type" value="Genomic_DNA"/>
</dbReference>
<organism evidence="2 3">
    <name type="scientific">Trichogramma kaykai</name>
    <dbReference type="NCBI Taxonomy" id="54128"/>
    <lineage>
        <taxon>Eukaryota</taxon>
        <taxon>Metazoa</taxon>
        <taxon>Ecdysozoa</taxon>
        <taxon>Arthropoda</taxon>
        <taxon>Hexapoda</taxon>
        <taxon>Insecta</taxon>
        <taxon>Pterygota</taxon>
        <taxon>Neoptera</taxon>
        <taxon>Endopterygota</taxon>
        <taxon>Hymenoptera</taxon>
        <taxon>Apocrita</taxon>
        <taxon>Proctotrupomorpha</taxon>
        <taxon>Chalcidoidea</taxon>
        <taxon>Trichogrammatidae</taxon>
        <taxon>Trichogramma</taxon>
    </lineage>
</organism>
<protein>
    <recommendedName>
        <fullName evidence="1">BTB domain-containing protein</fullName>
    </recommendedName>
</protein>
<proteinExistence type="predicted"/>